<accession>A0ABY7TG67</accession>
<sequence length="176" mass="17683">MRFPIPPLALIALAPLALAACDVKVATENKADSAAVSIGGPDEVASLATKNGSTTVSIPGLGTSITVPKFNLGGKTMNLDGMQVYPGTEIVTMDIKDSKRNADGGGSVRIGFNSGDAPTAIADYYRKAAADAGFTVDAASGTSGVHGTKPDGKEFAVSIEPAGTGSRGTIILNDAD</sequence>
<proteinExistence type="predicted"/>
<keyword evidence="4" id="KW-1185">Reference proteome</keyword>
<organism evidence="3 4">
    <name type="scientific">Sphingomonas naphthae</name>
    <dbReference type="NCBI Taxonomy" id="1813468"/>
    <lineage>
        <taxon>Bacteria</taxon>
        <taxon>Pseudomonadati</taxon>
        <taxon>Pseudomonadota</taxon>
        <taxon>Alphaproteobacteria</taxon>
        <taxon>Sphingomonadales</taxon>
        <taxon>Sphingomonadaceae</taxon>
        <taxon>Sphingomonas</taxon>
    </lineage>
</organism>
<dbReference type="RefSeq" id="WP_273685872.1">
    <property type="nucleotide sequence ID" value="NZ_CP117411.1"/>
</dbReference>
<keyword evidence="2" id="KW-0732">Signal</keyword>
<feature type="region of interest" description="Disordered" evidence="1">
    <location>
        <begin position="140"/>
        <end position="160"/>
    </location>
</feature>
<name>A0ABY7TG67_9SPHN</name>
<dbReference type="Proteomes" id="UP001220395">
    <property type="component" value="Chromosome"/>
</dbReference>
<evidence type="ECO:0000256" key="1">
    <source>
        <dbReference type="SAM" id="MobiDB-lite"/>
    </source>
</evidence>
<evidence type="ECO:0000256" key="2">
    <source>
        <dbReference type="SAM" id="SignalP"/>
    </source>
</evidence>
<feature type="signal peptide" evidence="2">
    <location>
        <begin position="1"/>
        <end position="19"/>
    </location>
</feature>
<dbReference type="EMBL" id="CP117411">
    <property type="protein sequence ID" value="WCT71925.1"/>
    <property type="molecule type" value="Genomic_DNA"/>
</dbReference>
<evidence type="ECO:0000313" key="4">
    <source>
        <dbReference type="Proteomes" id="UP001220395"/>
    </source>
</evidence>
<protein>
    <recommendedName>
        <fullName evidence="5">Lipoprotein</fullName>
    </recommendedName>
</protein>
<evidence type="ECO:0008006" key="5">
    <source>
        <dbReference type="Google" id="ProtNLM"/>
    </source>
</evidence>
<feature type="chain" id="PRO_5045190175" description="Lipoprotein" evidence="2">
    <location>
        <begin position="20"/>
        <end position="176"/>
    </location>
</feature>
<evidence type="ECO:0000313" key="3">
    <source>
        <dbReference type="EMBL" id="WCT71925.1"/>
    </source>
</evidence>
<reference evidence="3 4" key="1">
    <citation type="submission" date="2023-02" db="EMBL/GenBank/DDBJ databases">
        <title>Genome sequence of Sphingomonas naphthae.</title>
        <authorList>
            <person name="Kim S."/>
            <person name="Heo J."/>
            <person name="Kwon S.-W."/>
        </authorList>
    </citation>
    <scope>NUCLEOTIDE SEQUENCE [LARGE SCALE GENOMIC DNA]</scope>
    <source>
        <strain evidence="3 4">KACC 18716</strain>
    </source>
</reference>
<dbReference type="PROSITE" id="PS51257">
    <property type="entry name" value="PROKAR_LIPOPROTEIN"/>
    <property type="match status" value="1"/>
</dbReference>
<gene>
    <name evidence="3" type="ORF">PQ455_09685</name>
</gene>